<dbReference type="Gene3D" id="1.10.150.20">
    <property type="entry name" value="5' to 3' exonuclease, C-terminal subdomain"/>
    <property type="match status" value="1"/>
</dbReference>
<protein>
    <recommendedName>
        <fullName evidence="6">Holliday junction branch migration complex subunit RuvA</fullName>
    </recommendedName>
</protein>
<proteinExistence type="inferred from homology"/>
<gene>
    <name evidence="6 9" type="primary">ruvA</name>
    <name evidence="9" type="ORF">F8O01_08005</name>
</gene>
<keyword evidence="10" id="KW-1185">Reference proteome</keyword>
<feature type="domain" description="Holliday junction DNA helicase RuvA C-terminal" evidence="8">
    <location>
        <begin position="152"/>
        <end position="199"/>
    </location>
</feature>
<organism evidence="9 10">
    <name type="scientific">Pseudoclavibacter chungangensis</name>
    <dbReference type="NCBI Taxonomy" id="587635"/>
    <lineage>
        <taxon>Bacteria</taxon>
        <taxon>Bacillati</taxon>
        <taxon>Actinomycetota</taxon>
        <taxon>Actinomycetes</taxon>
        <taxon>Micrococcales</taxon>
        <taxon>Microbacteriaceae</taxon>
        <taxon>Pseudoclavibacter</taxon>
    </lineage>
</organism>
<evidence type="ECO:0000256" key="5">
    <source>
        <dbReference type="ARBA" id="ARBA00023204"/>
    </source>
</evidence>
<evidence type="ECO:0000313" key="10">
    <source>
        <dbReference type="Proteomes" id="UP000467240"/>
    </source>
</evidence>
<dbReference type="RefSeq" id="WP_158040358.1">
    <property type="nucleotide sequence ID" value="NZ_JACCFV010000001.1"/>
</dbReference>
<dbReference type="CDD" id="cd14332">
    <property type="entry name" value="UBA_RuvA_C"/>
    <property type="match status" value="1"/>
</dbReference>
<name>A0A7J5BU53_9MICO</name>
<evidence type="ECO:0000256" key="4">
    <source>
        <dbReference type="ARBA" id="ARBA00023172"/>
    </source>
</evidence>
<dbReference type="InterPro" id="IPR000085">
    <property type="entry name" value="RuvA"/>
</dbReference>
<evidence type="ECO:0000256" key="6">
    <source>
        <dbReference type="HAMAP-Rule" id="MF_00031"/>
    </source>
</evidence>
<dbReference type="GO" id="GO:0009379">
    <property type="term" value="C:Holliday junction helicase complex"/>
    <property type="evidence" value="ECO:0007669"/>
    <property type="project" value="InterPro"/>
</dbReference>
<dbReference type="GO" id="GO:0048476">
    <property type="term" value="C:Holliday junction resolvase complex"/>
    <property type="evidence" value="ECO:0007669"/>
    <property type="project" value="UniProtKB-UniRule"/>
</dbReference>
<dbReference type="InterPro" id="IPR013849">
    <property type="entry name" value="DNA_helicase_Holl-junc_RuvA_I"/>
</dbReference>
<dbReference type="Pfam" id="PF01330">
    <property type="entry name" value="RuvA_N"/>
    <property type="match status" value="1"/>
</dbReference>
<dbReference type="AlphaFoldDB" id="A0A7J5BU53"/>
<dbReference type="GO" id="GO:0009378">
    <property type="term" value="F:four-way junction helicase activity"/>
    <property type="evidence" value="ECO:0007669"/>
    <property type="project" value="InterPro"/>
</dbReference>
<evidence type="ECO:0000256" key="2">
    <source>
        <dbReference type="ARBA" id="ARBA00022763"/>
    </source>
</evidence>
<dbReference type="SUPFAM" id="SSF47781">
    <property type="entry name" value="RuvA domain 2-like"/>
    <property type="match status" value="1"/>
</dbReference>
<dbReference type="InterPro" id="IPR011114">
    <property type="entry name" value="RuvA_C"/>
</dbReference>
<dbReference type="NCBIfam" id="TIGR00084">
    <property type="entry name" value="ruvA"/>
    <property type="match status" value="1"/>
</dbReference>
<keyword evidence="3 6" id="KW-0238">DNA-binding</keyword>
<dbReference type="Gene3D" id="2.40.50.140">
    <property type="entry name" value="Nucleic acid-binding proteins"/>
    <property type="match status" value="1"/>
</dbReference>
<evidence type="ECO:0000256" key="1">
    <source>
        <dbReference type="ARBA" id="ARBA00022490"/>
    </source>
</evidence>
<dbReference type="OrthoDB" id="5293449at2"/>
<dbReference type="GO" id="GO:0006281">
    <property type="term" value="P:DNA repair"/>
    <property type="evidence" value="ECO:0007669"/>
    <property type="project" value="UniProtKB-UniRule"/>
</dbReference>
<keyword evidence="2 6" id="KW-0227">DNA damage</keyword>
<keyword evidence="4 6" id="KW-0233">DNA recombination</keyword>
<comment type="caution">
    <text evidence="6">Lacks conserved residue(s) required for the propagation of feature annotation.</text>
</comment>
<evidence type="ECO:0000259" key="7">
    <source>
        <dbReference type="Pfam" id="PF01330"/>
    </source>
</evidence>
<dbReference type="GO" id="GO:0006310">
    <property type="term" value="P:DNA recombination"/>
    <property type="evidence" value="ECO:0007669"/>
    <property type="project" value="UniProtKB-UniRule"/>
</dbReference>
<comment type="caution">
    <text evidence="9">The sequence shown here is derived from an EMBL/GenBank/DDBJ whole genome shotgun (WGS) entry which is preliminary data.</text>
</comment>
<comment type="function">
    <text evidence="6">The RuvA-RuvB-RuvC complex processes Holliday junction (HJ) DNA during genetic recombination and DNA repair, while the RuvA-RuvB complex plays an important role in the rescue of blocked DNA replication forks via replication fork reversal (RFR). RuvA specifically binds to HJ cruciform DNA, conferring on it an open structure. The RuvB hexamer acts as an ATP-dependent pump, pulling dsDNA into and through the RuvAB complex. HJ branch migration allows RuvC to scan DNA until it finds its consensus sequence, where it cleaves and resolves the cruciform DNA.</text>
</comment>
<sequence>MIASLRGTVVSTTASSVLLDVSGVGYRVLLTPNHVLELRRGAEVTLLTHLVVREDQWTLYGFRTDDELEVFERLISVSGVGPKSALGVLSQLTPDAVARAVVDEDVAAFKRVSGIGPKSAGLIVVSLAGKLRPPAHAATDGDSSTSGVPPAVRTDVVEALVGLGYAERVAAPVVEDAIAALDDDGADVAAVLRASLRLLGPAKGAR</sequence>
<dbReference type="InterPro" id="IPR036267">
    <property type="entry name" value="RuvA_C_sf"/>
</dbReference>
<comment type="subunit">
    <text evidence="6">Homotetramer. Forms an RuvA(8)-RuvB(12)-Holliday junction (HJ) complex. HJ DNA is sandwiched between 2 RuvA tetramers; dsDNA enters through RuvA and exits via RuvB. An RuvB hexamer assembles on each DNA strand where it exits the tetramer. Each RuvB hexamer is contacted by two RuvA subunits (via domain III) on 2 adjacent RuvB subunits; this complex drives branch migration. In the full resolvosome a probable DNA-RuvA(4)-RuvB(12)-RuvC(2) complex forms which resolves the HJ.</text>
</comment>
<comment type="domain">
    <text evidence="6">Has three domains with a flexible linker between the domains II and III and assumes an 'L' shape. Domain III is highly mobile and contacts RuvB.</text>
</comment>
<dbReference type="SUPFAM" id="SSF46929">
    <property type="entry name" value="DNA helicase RuvA subunit, C-terminal domain"/>
    <property type="match status" value="1"/>
</dbReference>
<dbReference type="GO" id="GO:0005524">
    <property type="term" value="F:ATP binding"/>
    <property type="evidence" value="ECO:0007669"/>
    <property type="project" value="InterPro"/>
</dbReference>
<evidence type="ECO:0000256" key="3">
    <source>
        <dbReference type="ARBA" id="ARBA00023125"/>
    </source>
</evidence>
<comment type="similarity">
    <text evidence="6">Belongs to the RuvA family.</text>
</comment>
<evidence type="ECO:0000259" key="8">
    <source>
        <dbReference type="Pfam" id="PF07499"/>
    </source>
</evidence>
<feature type="region of interest" description="Domain III" evidence="6">
    <location>
        <begin position="152"/>
        <end position="206"/>
    </location>
</feature>
<feature type="domain" description="DNA helicase Holliday junction RuvA type" evidence="7">
    <location>
        <begin position="1"/>
        <end position="61"/>
    </location>
</feature>
<dbReference type="SUPFAM" id="SSF50249">
    <property type="entry name" value="Nucleic acid-binding proteins"/>
    <property type="match status" value="1"/>
</dbReference>
<evidence type="ECO:0000313" key="9">
    <source>
        <dbReference type="EMBL" id="KAB1657875.1"/>
    </source>
</evidence>
<keyword evidence="5 6" id="KW-0234">DNA repair</keyword>
<dbReference type="Gene3D" id="1.10.8.10">
    <property type="entry name" value="DNA helicase RuvA subunit, C-terminal domain"/>
    <property type="match status" value="1"/>
</dbReference>
<dbReference type="InterPro" id="IPR012340">
    <property type="entry name" value="NA-bd_OB-fold"/>
</dbReference>
<accession>A0A7J5BU53</accession>
<dbReference type="EMBL" id="WBJZ01000008">
    <property type="protein sequence ID" value="KAB1657875.1"/>
    <property type="molecule type" value="Genomic_DNA"/>
</dbReference>
<dbReference type="GO" id="GO:0000400">
    <property type="term" value="F:four-way junction DNA binding"/>
    <property type="evidence" value="ECO:0007669"/>
    <property type="project" value="UniProtKB-UniRule"/>
</dbReference>
<dbReference type="InterPro" id="IPR010994">
    <property type="entry name" value="RuvA_2-like"/>
</dbReference>
<dbReference type="Pfam" id="PF07499">
    <property type="entry name" value="RuvA_C"/>
    <property type="match status" value="1"/>
</dbReference>
<dbReference type="HAMAP" id="MF_00031">
    <property type="entry name" value="DNA_HJ_migration_RuvA"/>
    <property type="match status" value="1"/>
</dbReference>
<dbReference type="Pfam" id="PF14520">
    <property type="entry name" value="HHH_5"/>
    <property type="match status" value="1"/>
</dbReference>
<dbReference type="Proteomes" id="UP000467240">
    <property type="component" value="Unassembled WGS sequence"/>
</dbReference>
<dbReference type="GO" id="GO:0005737">
    <property type="term" value="C:cytoplasm"/>
    <property type="evidence" value="ECO:0007669"/>
    <property type="project" value="UniProtKB-SubCell"/>
</dbReference>
<reference evidence="9 10" key="1">
    <citation type="submission" date="2019-09" db="EMBL/GenBank/DDBJ databases">
        <title>Phylogeny of genus Pseudoclavibacter and closely related genus.</title>
        <authorList>
            <person name="Li Y."/>
        </authorList>
    </citation>
    <scope>NUCLEOTIDE SEQUENCE [LARGE SCALE GENOMIC DNA]</scope>
    <source>
        <strain evidence="9 10">DSM 23821</strain>
    </source>
</reference>
<comment type="subcellular location">
    <subcellularLocation>
        <location evidence="6">Cytoplasm</location>
    </subcellularLocation>
</comment>
<keyword evidence="1 6" id="KW-0963">Cytoplasm</keyword>